<feature type="binding site" evidence="11">
    <location>
        <position position="151"/>
    </location>
    <ligand>
        <name>FAD</name>
        <dbReference type="ChEBI" id="CHEBI:57692"/>
    </ligand>
</feature>
<dbReference type="InterPro" id="IPR017927">
    <property type="entry name" value="FAD-bd_FR_type"/>
</dbReference>
<evidence type="ECO:0000256" key="11">
    <source>
        <dbReference type="PIRSR" id="PIRSR601834-1"/>
    </source>
</evidence>
<keyword evidence="7 11" id="KW-0274">FAD</keyword>
<dbReference type="InterPro" id="IPR001834">
    <property type="entry name" value="CBR-like"/>
</dbReference>
<dbReference type="InterPro" id="IPR001433">
    <property type="entry name" value="OxRdtase_FAD/NAD-bd"/>
</dbReference>
<dbReference type="Gene3D" id="2.40.30.10">
    <property type="entry name" value="Translation factors"/>
    <property type="match status" value="1"/>
</dbReference>
<dbReference type="PANTHER" id="PTHR19370:SF184">
    <property type="entry name" value="NADH-CYTOCHROME B5 REDUCTASE-LIKE"/>
    <property type="match status" value="1"/>
</dbReference>
<dbReference type="InterPro" id="IPR017938">
    <property type="entry name" value="Riboflavin_synthase-like_b-brl"/>
</dbReference>
<dbReference type="InterPro" id="IPR008333">
    <property type="entry name" value="Cbr1-like_FAD-bd_dom"/>
</dbReference>
<comment type="caution">
    <text evidence="14">The sequence shown here is derived from an EMBL/GenBank/DDBJ whole genome shotgun (WGS) entry which is preliminary data.</text>
</comment>
<dbReference type="Pfam" id="PF00970">
    <property type="entry name" value="FAD_binding_6"/>
    <property type="match status" value="1"/>
</dbReference>
<reference evidence="14 15" key="1">
    <citation type="journal article" date="2018" name="G3 (Bethesda)">
        <title>Phylogenetic and Phylogenomic Definition of Rhizopus Species.</title>
        <authorList>
            <person name="Gryganskyi A.P."/>
            <person name="Golan J."/>
            <person name="Dolatabadi S."/>
            <person name="Mondo S."/>
            <person name="Robb S."/>
            <person name="Idnurm A."/>
            <person name="Muszewska A."/>
            <person name="Steczkiewicz K."/>
            <person name="Masonjones S."/>
            <person name="Liao H.L."/>
            <person name="Gajdeczka M.T."/>
            <person name="Anike F."/>
            <person name="Vuek A."/>
            <person name="Anishchenko I.M."/>
            <person name="Voigt K."/>
            <person name="de Hoog G.S."/>
            <person name="Smith M.E."/>
            <person name="Heitman J."/>
            <person name="Vilgalys R."/>
            <person name="Stajich J.E."/>
        </authorList>
    </citation>
    <scope>NUCLEOTIDE SEQUENCE [LARGE SCALE GENOMIC DNA]</scope>
    <source>
        <strain evidence="14 15">CBS 357.93</strain>
    </source>
</reference>
<dbReference type="Gene3D" id="3.40.50.80">
    <property type="entry name" value="Nucleotide-binding domain of ferredoxin-NADP reductase (FNR) module"/>
    <property type="match status" value="1"/>
</dbReference>
<dbReference type="OrthoDB" id="432685at2759"/>
<dbReference type="PROSITE" id="PS51384">
    <property type="entry name" value="FAD_FR"/>
    <property type="match status" value="1"/>
</dbReference>
<dbReference type="STRING" id="86630.A0A367JZI1"/>
<feature type="binding site" evidence="11">
    <location>
        <position position="124"/>
    </location>
    <ligand>
        <name>FAD</name>
        <dbReference type="ChEBI" id="CHEBI:57692"/>
    </ligand>
</feature>
<evidence type="ECO:0000256" key="2">
    <source>
        <dbReference type="ARBA" id="ARBA00004294"/>
    </source>
</evidence>
<comment type="subcellular location">
    <subcellularLocation>
        <location evidence="2">Mitochondrion outer membrane</location>
    </subcellularLocation>
</comment>
<dbReference type="PANTHER" id="PTHR19370">
    <property type="entry name" value="NADH-CYTOCHROME B5 REDUCTASE"/>
    <property type="match status" value="1"/>
</dbReference>
<evidence type="ECO:0000256" key="8">
    <source>
        <dbReference type="ARBA" id="ARBA00023002"/>
    </source>
</evidence>
<dbReference type="InterPro" id="IPR001709">
    <property type="entry name" value="Flavoprot_Pyr_Nucl_cyt_Rdtase"/>
</dbReference>
<gene>
    <name evidence="14" type="primary">MCR1_2</name>
    <name evidence="14" type="ORF">CU097_010126</name>
</gene>
<comment type="pathway">
    <text evidence="3">Protein modification; peptidyl-diphthamide biosynthesis.</text>
</comment>
<sequence>MPQALFVHIMFKPLYRSFISTCQHRSFTTSTLNNKKKQSFPVATTTAAILATACLGYYGWQYFENKGPKALNPDRYIPFDLVQKQKISPDSYRLRVSIKQEENKSYPIPSCLYIKDDTIQVMRPYTPINANPYKDGYIDFIVKRYENGSVSRTISGFEPQVDQVHIRGPMAEEYEYRENSLDEIGMIAGGTGISPMYQIIRHILENPNDKNTRIWLIYGNKTMSDILLKSELDELQKKYSDRLNIKYVLEHPPDDNWKDVGYVTKEMIKSMMSQDENIRRKVFVCGPDPMLRWVSGERAIDYSQGQLSGLLSQLGLSSKEVWKFQ</sequence>
<dbReference type="GO" id="GO:0090524">
    <property type="term" value="F:cytochrome-b5 reductase activity, acting on NADH"/>
    <property type="evidence" value="ECO:0007669"/>
    <property type="project" value="UniProtKB-EC"/>
</dbReference>
<keyword evidence="6" id="KW-0496">Mitochondrion</keyword>
<evidence type="ECO:0000256" key="10">
    <source>
        <dbReference type="ARBA" id="ARBA00049138"/>
    </source>
</evidence>
<organism evidence="14 15">
    <name type="scientific">Rhizopus azygosporus</name>
    <name type="common">Rhizopus microsporus var. azygosporus</name>
    <dbReference type="NCBI Taxonomy" id="86630"/>
    <lineage>
        <taxon>Eukaryota</taxon>
        <taxon>Fungi</taxon>
        <taxon>Fungi incertae sedis</taxon>
        <taxon>Mucoromycota</taxon>
        <taxon>Mucoromycotina</taxon>
        <taxon>Mucoromycetes</taxon>
        <taxon>Mucorales</taxon>
        <taxon>Mucorineae</taxon>
        <taxon>Rhizopodaceae</taxon>
        <taxon>Rhizopus</taxon>
    </lineage>
</organism>
<dbReference type="Pfam" id="PF00175">
    <property type="entry name" value="NAD_binding_1"/>
    <property type="match status" value="1"/>
</dbReference>
<keyword evidence="9 12" id="KW-0520">NAD</keyword>
<feature type="domain" description="FAD-binding FR-type" evidence="13">
    <location>
        <begin position="74"/>
        <end position="176"/>
    </location>
</feature>
<dbReference type="FunFam" id="3.40.50.80:FF:000009">
    <property type="entry name" value="NADH-cytochrome b5 reductase"/>
    <property type="match status" value="1"/>
</dbReference>
<evidence type="ECO:0000256" key="1">
    <source>
        <dbReference type="ARBA" id="ARBA00001974"/>
    </source>
</evidence>
<comment type="similarity">
    <text evidence="4 12">Belongs to the flavoprotein pyridine nucleotide cytochrome reductase family.</text>
</comment>
<dbReference type="PRINTS" id="PR00406">
    <property type="entry name" value="CYTB5RDTASE"/>
</dbReference>
<feature type="binding site" evidence="11">
    <location>
        <position position="125"/>
    </location>
    <ligand>
        <name>FAD</name>
        <dbReference type="ChEBI" id="CHEBI:57692"/>
    </ligand>
</feature>
<evidence type="ECO:0000256" key="6">
    <source>
        <dbReference type="ARBA" id="ARBA00022787"/>
    </source>
</evidence>
<protein>
    <recommendedName>
        <fullName evidence="12">NADH-cytochrome b5 reductase</fullName>
        <ecNumber evidence="12">1.6.2.2</ecNumber>
    </recommendedName>
</protein>
<keyword evidence="8 12" id="KW-0560">Oxidoreductase</keyword>
<accession>A0A367JZI1</accession>
<keyword evidence="15" id="KW-1185">Reference proteome</keyword>
<evidence type="ECO:0000256" key="5">
    <source>
        <dbReference type="ARBA" id="ARBA00022630"/>
    </source>
</evidence>
<dbReference type="CDD" id="cd06183">
    <property type="entry name" value="cyt_b5_reduct_like"/>
    <property type="match status" value="1"/>
</dbReference>
<dbReference type="EMBL" id="PJQL01000478">
    <property type="protein sequence ID" value="RCH95328.1"/>
    <property type="molecule type" value="Genomic_DNA"/>
</dbReference>
<feature type="binding site" evidence="11">
    <location>
        <position position="143"/>
    </location>
    <ligand>
        <name>FAD</name>
        <dbReference type="ChEBI" id="CHEBI:57692"/>
    </ligand>
</feature>
<proteinExistence type="inferred from homology"/>
<name>A0A367JZI1_RHIAZ</name>
<feature type="binding site" evidence="11">
    <location>
        <position position="123"/>
    </location>
    <ligand>
        <name>FAD</name>
        <dbReference type="ChEBI" id="CHEBI:57692"/>
    </ligand>
</feature>
<dbReference type="Proteomes" id="UP000252139">
    <property type="component" value="Unassembled WGS sequence"/>
</dbReference>
<evidence type="ECO:0000256" key="12">
    <source>
        <dbReference type="RuleBase" id="RU361226"/>
    </source>
</evidence>
<dbReference type="PRINTS" id="PR00371">
    <property type="entry name" value="FPNCR"/>
</dbReference>
<evidence type="ECO:0000256" key="7">
    <source>
        <dbReference type="ARBA" id="ARBA00022827"/>
    </source>
</evidence>
<dbReference type="GO" id="GO:0005741">
    <property type="term" value="C:mitochondrial outer membrane"/>
    <property type="evidence" value="ECO:0007669"/>
    <property type="project" value="UniProtKB-SubCell"/>
</dbReference>
<feature type="binding site" evidence="11">
    <location>
        <position position="150"/>
    </location>
    <ligand>
        <name>FAD</name>
        <dbReference type="ChEBI" id="CHEBI:57692"/>
    </ligand>
</feature>
<dbReference type="SUPFAM" id="SSF63380">
    <property type="entry name" value="Riboflavin synthase domain-like"/>
    <property type="match status" value="1"/>
</dbReference>
<evidence type="ECO:0000256" key="9">
    <source>
        <dbReference type="ARBA" id="ARBA00023027"/>
    </source>
</evidence>
<evidence type="ECO:0000259" key="13">
    <source>
        <dbReference type="PROSITE" id="PS51384"/>
    </source>
</evidence>
<feature type="binding site" evidence="11">
    <location>
        <position position="141"/>
    </location>
    <ligand>
        <name>FAD</name>
        <dbReference type="ChEBI" id="CHEBI:57692"/>
    </ligand>
</feature>
<dbReference type="InterPro" id="IPR039261">
    <property type="entry name" value="FNR_nucleotide-bd"/>
</dbReference>
<evidence type="ECO:0000256" key="3">
    <source>
        <dbReference type="ARBA" id="ARBA00005156"/>
    </source>
</evidence>
<keyword evidence="6" id="KW-0472">Membrane</keyword>
<evidence type="ECO:0000313" key="14">
    <source>
        <dbReference type="EMBL" id="RCH95328.1"/>
    </source>
</evidence>
<keyword evidence="6" id="KW-1000">Mitochondrion outer membrane</keyword>
<keyword evidence="5 11" id="KW-0285">Flavoprotein</keyword>
<dbReference type="EC" id="1.6.2.2" evidence="12"/>
<evidence type="ECO:0000256" key="4">
    <source>
        <dbReference type="ARBA" id="ARBA00006105"/>
    </source>
</evidence>
<comment type="catalytic activity">
    <reaction evidence="12">
        <text>2 Fe(III)-[cytochrome b5] + NADH = 2 Fe(II)-[cytochrome b5] + NAD(+) + H(+)</text>
        <dbReference type="Rhea" id="RHEA:46680"/>
        <dbReference type="Rhea" id="RHEA-COMP:10438"/>
        <dbReference type="Rhea" id="RHEA-COMP:10439"/>
        <dbReference type="ChEBI" id="CHEBI:15378"/>
        <dbReference type="ChEBI" id="CHEBI:29033"/>
        <dbReference type="ChEBI" id="CHEBI:29034"/>
        <dbReference type="ChEBI" id="CHEBI:57540"/>
        <dbReference type="ChEBI" id="CHEBI:57945"/>
        <dbReference type="EC" id="1.6.2.2"/>
    </reaction>
</comment>
<comment type="catalytic activity">
    <reaction evidence="10">
        <text>2 Fe(3+)-[Dph3] + NADH = 2 Fe(2+)-[Dph3] + NAD(+) + H(+)</text>
        <dbReference type="Rhea" id="RHEA:71231"/>
        <dbReference type="Rhea" id="RHEA-COMP:18002"/>
        <dbReference type="Rhea" id="RHEA-COMP:18003"/>
        <dbReference type="ChEBI" id="CHEBI:15378"/>
        <dbReference type="ChEBI" id="CHEBI:29033"/>
        <dbReference type="ChEBI" id="CHEBI:29034"/>
        <dbReference type="ChEBI" id="CHEBI:57540"/>
        <dbReference type="ChEBI" id="CHEBI:57945"/>
        <dbReference type="ChEBI" id="CHEBI:83228"/>
    </reaction>
    <physiologicalReaction direction="left-to-right" evidence="10">
        <dbReference type="Rhea" id="RHEA:71232"/>
    </physiologicalReaction>
</comment>
<comment type="cofactor">
    <cofactor evidence="1 11 12">
        <name>FAD</name>
        <dbReference type="ChEBI" id="CHEBI:57692"/>
    </cofactor>
</comment>
<evidence type="ECO:0000313" key="15">
    <source>
        <dbReference type="Proteomes" id="UP000252139"/>
    </source>
</evidence>
<dbReference type="SUPFAM" id="SSF52343">
    <property type="entry name" value="Ferredoxin reductase-like, C-terminal NADP-linked domain"/>
    <property type="match status" value="1"/>
</dbReference>
<dbReference type="AlphaFoldDB" id="A0A367JZI1"/>